<accession>A0A4Y2RN70</accession>
<dbReference type="AlphaFoldDB" id="A0A4Y2RN70"/>
<dbReference type="EMBL" id="BGPR01017781">
    <property type="protein sequence ID" value="GBN77274.1"/>
    <property type="molecule type" value="Genomic_DNA"/>
</dbReference>
<dbReference type="InterPro" id="IPR036397">
    <property type="entry name" value="RNaseH_sf"/>
</dbReference>
<keyword evidence="2" id="KW-1185">Reference proteome</keyword>
<gene>
    <name evidence="1" type="ORF">AVEN_90900_1</name>
</gene>
<evidence type="ECO:0000313" key="2">
    <source>
        <dbReference type="Proteomes" id="UP000499080"/>
    </source>
</evidence>
<dbReference type="GO" id="GO:0003676">
    <property type="term" value="F:nucleic acid binding"/>
    <property type="evidence" value="ECO:0007669"/>
    <property type="project" value="InterPro"/>
</dbReference>
<evidence type="ECO:0000313" key="1">
    <source>
        <dbReference type="EMBL" id="GBN77274.1"/>
    </source>
</evidence>
<name>A0A4Y2RN70_ARAVE</name>
<comment type="caution">
    <text evidence="1">The sequence shown here is derived from an EMBL/GenBank/DDBJ whole genome shotgun (WGS) entry which is preliminary data.</text>
</comment>
<dbReference type="Proteomes" id="UP000499080">
    <property type="component" value="Unassembled WGS sequence"/>
</dbReference>
<proteinExistence type="predicted"/>
<reference evidence="1 2" key="1">
    <citation type="journal article" date="2019" name="Sci. Rep.">
        <title>Orb-weaving spider Araneus ventricosus genome elucidates the spidroin gene catalogue.</title>
        <authorList>
            <person name="Kono N."/>
            <person name="Nakamura H."/>
            <person name="Ohtoshi R."/>
            <person name="Moran D.A.P."/>
            <person name="Shinohara A."/>
            <person name="Yoshida Y."/>
            <person name="Fujiwara M."/>
            <person name="Mori M."/>
            <person name="Tomita M."/>
            <person name="Arakawa K."/>
        </authorList>
    </citation>
    <scope>NUCLEOTIDE SEQUENCE [LARGE SCALE GENOMIC DNA]</scope>
</reference>
<dbReference type="Gene3D" id="3.30.420.10">
    <property type="entry name" value="Ribonuclease H-like superfamily/Ribonuclease H"/>
    <property type="match status" value="1"/>
</dbReference>
<organism evidence="1 2">
    <name type="scientific">Araneus ventricosus</name>
    <name type="common">Orbweaver spider</name>
    <name type="synonym">Epeira ventricosa</name>
    <dbReference type="NCBI Taxonomy" id="182803"/>
    <lineage>
        <taxon>Eukaryota</taxon>
        <taxon>Metazoa</taxon>
        <taxon>Ecdysozoa</taxon>
        <taxon>Arthropoda</taxon>
        <taxon>Chelicerata</taxon>
        <taxon>Arachnida</taxon>
        <taxon>Araneae</taxon>
        <taxon>Araneomorphae</taxon>
        <taxon>Entelegynae</taxon>
        <taxon>Araneoidea</taxon>
        <taxon>Araneidae</taxon>
        <taxon>Araneus</taxon>
    </lineage>
</organism>
<sequence length="84" mass="9769">MDRTRLPKCLAPRSPDPLHWIFFFCGYIKNKVYAREISNIEDVRASITAAIATVTTERLQRTWVELDYRLDILRTIKGAHAVVH</sequence>
<protein>
    <submittedName>
        <fullName evidence="1">Uncharacterized protein</fullName>
    </submittedName>
</protein>